<protein>
    <submittedName>
        <fullName evidence="1">Uncharacterized protein</fullName>
    </submittedName>
</protein>
<organism evidence="1 2">
    <name type="scientific">Sporormia fimetaria CBS 119925</name>
    <dbReference type="NCBI Taxonomy" id="1340428"/>
    <lineage>
        <taxon>Eukaryota</taxon>
        <taxon>Fungi</taxon>
        <taxon>Dikarya</taxon>
        <taxon>Ascomycota</taxon>
        <taxon>Pezizomycotina</taxon>
        <taxon>Dothideomycetes</taxon>
        <taxon>Pleosporomycetidae</taxon>
        <taxon>Pleosporales</taxon>
        <taxon>Sporormiaceae</taxon>
        <taxon>Sporormia</taxon>
    </lineage>
</organism>
<evidence type="ECO:0000313" key="1">
    <source>
        <dbReference type="EMBL" id="KAF2747511.1"/>
    </source>
</evidence>
<dbReference type="Proteomes" id="UP000799440">
    <property type="component" value="Unassembled WGS sequence"/>
</dbReference>
<accession>A0A6A6VEB1</accession>
<keyword evidence="2" id="KW-1185">Reference proteome</keyword>
<sequence>MWCGENVARRGCVCMIGEAGGGGRGVRNLHTVGERREMSAFRCVSGWLVEAWALIQEAAAPPIPVPAVSRCHTLPHTVSIAPHTPLHHTPLSLPLPLVLCVADAVVSQSFTPICLRAAKTVVRPLLICARETRQRFSLPVVALTTPCLLSTTTNKASTLTGTPRQVSCRRCLIAHHQLVPLPQQSAHPFQKQLAETP</sequence>
<name>A0A6A6VEB1_9PLEO</name>
<proteinExistence type="predicted"/>
<evidence type="ECO:0000313" key="2">
    <source>
        <dbReference type="Proteomes" id="UP000799440"/>
    </source>
</evidence>
<dbReference type="AlphaFoldDB" id="A0A6A6VEB1"/>
<reference evidence="1" key="1">
    <citation type="journal article" date="2020" name="Stud. Mycol.">
        <title>101 Dothideomycetes genomes: a test case for predicting lifestyles and emergence of pathogens.</title>
        <authorList>
            <person name="Haridas S."/>
            <person name="Albert R."/>
            <person name="Binder M."/>
            <person name="Bloem J."/>
            <person name="Labutti K."/>
            <person name="Salamov A."/>
            <person name="Andreopoulos B."/>
            <person name="Baker S."/>
            <person name="Barry K."/>
            <person name="Bills G."/>
            <person name="Bluhm B."/>
            <person name="Cannon C."/>
            <person name="Castanera R."/>
            <person name="Culley D."/>
            <person name="Daum C."/>
            <person name="Ezra D."/>
            <person name="Gonzalez J."/>
            <person name="Henrissat B."/>
            <person name="Kuo A."/>
            <person name="Liang C."/>
            <person name="Lipzen A."/>
            <person name="Lutzoni F."/>
            <person name="Magnuson J."/>
            <person name="Mondo S."/>
            <person name="Nolan M."/>
            <person name="Ohm R."/>
            <person name="Pangilinan J."/>
            <person name="Park H.-J."/>
            <person name="Ramirez L."/>
            <person name="Alfaro M."/>
            <person name="Sun H."/>
            <person name="Tritt A."/>
            <person name="Yoshinaga Y."/>
            <person name="Zwiers L.-H."/>
            <person name="Turgeon B."/>
            <person name="Goodwin S."/>
            <person name="Spatafora J."/>
            <person name="Crous P."/>
            <person name="Grigoriev I."/>
        </authorList>
    </citation>
    <scope>NUCLEOTIDE SEQUENCE</scope>
    <source>
        <strain evidence="1">CBS 119925</strain>
    </source>
</reference>
<gene>
    <name evidence="1" type="ORF">M011DRAFT_45995</name>
</gene>
<dbReference type="EMBL" id="MU006572">
    <property type="protein sequence ID" value="KAF2747511.1"/>
    <property type="molecule type" value="Genomic_DNA"/>
</dbReference>